<gene>
    <name evidence="1" type="ORF">GCM10020366_30330</name>
</gene>
<comment type="caution">
    <text evidence="1">The sequence shown here is derived from an EMBL/GenBank/DDBJ whole genome shotgun (WGS) entry which is preliminary data.</text>
</comment>
<organism evidence="1 2">
    <name type="scientific">Saccharopolyspora gregorii</name>
    <dbReference type="NCBI Taxonomy" id="33914"/>
    <lineage>
        <taxon>Bacteria</taxon>
        <taxon>Bacillati</taxon>
        <taxon>Actinomycetota</taxon>
        <taxon>Actinomycetes</taxon>
        <taxon>Pseudonocardiales</taxon>
        <taxon>Pseudonocardiaceae</taxon>
        <taxon>Saccharopolyspora</taxon>
    </lineage>
</organism>
<accession>A0ABP6RVD8</accession>
<keyword evidence="2" id="KW-1185">Reference proteome</keyword>
<protein>
    <recommendedName>
        <fullName evidence="3">MBL fold metallo-hydrolase</fullName>
    </recommendedName>
</protein>
<sequence length="116" mass="11926">MSPGALIGADAVLVTHEYADHIDVLRSAGLRVPVYAPAGAAITGVDFVGVSSGEAFTAAGFPVSRSAARTQPATTDSPAARTWAIWSTVRSATPAIRCTCPGSRWGRCSSRPTRPG</sequence>
<reference evidence="2" key="1">
    <citation type="journal article" date="2019" name="Int. J. Syst. Evol. Microbiol.">
        <title>The Global Catalogue of Microorganisms (GCM) 10K type strain sequencing project: providing services to taxonomists for standard genome sequencing and annotation.</title>
        <authorList>
            <consortium name="The Broad Institute Genomics Platform"/>
            <consortium name="The Broad Institute Genome Sequencing Center for Infectious Disease"/>
            <person name="Wu L."/>
            <person name="Ma J."/>
        </authorList>
    </citation>
    <scope>NUCLEOTIDE SEQUENCE [LARGE SCALE GENOMIC DNA]</scope>
    <source>
        <strain evidence="2">JCM 9687</strain>
    </source>
</reference>
<dbReference type="Proteomes" id="UP001500483">
    <property type="component" value="Unassembled WGS sequence"/>
</dbReference>
<evidence type="ECO:0008006" key="3">
    <source>
        <dbReference type="Google" id="ProtNLM"/>
    </source>
</evidence>
<evidence type="ECO:0000313" key="2">
    <source>
        <dbReference type="Proteomes" id="UP001500483"/>
    </source>
</evidence>
<proteinExistence type="predicted"/>
<evidence type="ECO:0000313" key="1">
    <source>
        <dbReference type="EMBL" id="GAA3358403.1"/>
    </source>
</evidence>
<name>A0ABP6RVD8_9PSEU</name>
<dbReference type="EMBL" id="BAAAYK010000038">
    <property type="protein sequence ID" value="GAA3358403.1"/>
    <property type="molecule type" value="Genomic_DNA"/>
</dbReference>